<proteinExistence type="predicted"/>
<evidence type="ECO:0000313" key="2">
    <source>
        <dbReference type="Proteomes" id="UP000314294"/>
    </source>
</evidence>
<evidence type="ECO:0000313" key="1">
    <source>
        <dbReference type="EMBL" id="TNN77723.1"/>
    </source>
</evidence>
<gene>
    <name evidence="1" type="ORF">EYF80_012021</name>
</gene>
<accession>A0A4Z2IKL2</accession>
<organism evidence="1 2">
    <name type="scientific">Liparis tanakae</name>
    <name type="common">Tanaka's snailfish</name>
    <dbReference type="NCBI Taxonomy" id="230148"/>
    <lineage>
        <taxon>Eukaryota</taxon>
        <taxon>Metazoa</taxon>
        <taxon>Chordata</taxon>
        <taxon>Craniata</taxon>
        <taxon>Vertebrata</taxon>
        <taxon>Euteleostomi</taxon>
        <taxon>Actinopterygii</taxon>
        <taxon>Neopterygii</taxon>
        <taxon>Teleostei</taxon>
        <taxon>Neoteleostei</taxon>
        <taxon>Acanthomorphata</taxon>
        <taxon>Eupercaria</taxon>
        <taxon>Perciformes</taxon>
        <taxon>Cottioidei</taxon>
        <taxon>Cottales</taxon>
        <taxon>Liparidae</taxon>
        <taxon>Liparis</taxon>
    </lineage>
</organism>
<dbReference type="AlphaFoldDB" id="A0A4Z2IKL2"/>
<sequence>MNFVHFFQRDCHLQDTDKRYLFTGEVDVIANISRHNDLGEAQLAGHHRAAVHQVHPANSHDLTDQVLVPKVLVKTNRKKNRERRKEKNHKYAVQVGIRATRRKEELEDIRLDVTIVIPNHLVQLQDPGVESRRYPSDFLDLDRISDLEGKLRVSVADKIPLDQAPRDSVHGVTACIGPGGTADTKRSTRFSSGAETWLVVCGSVTTAIEDGAEATATPWTTRVGAL</sequence>
<comment type="caution">
    <text evidence="1">The sequence shown here is derived from an EMBL/GenBank/DDBJ whole genome shotgun (WGS) entry which is preliminary data.</text>
</comment>
<keyword evidence="2" id="KW-1185">Reference proteome</keyword>
<reference evidence="1 2" key="1">
    <citation type="submission" date="2019-03" db="EMBL/GenBank/DDBJ databases">
        <title>First draft genome of Liparis tanakae, snailfish: a comprehensive survey of snailfish specific genes.</title>
        <authorList>
            <person name="Kim W."/>
            <person name="Song I."/>
            <person name="Jeong J.-H."/>
            <person name="Kim D."/>
            <person name="Kim S."/>
            <person name="Ryu S."/>
            <person name="Song J.Y."/>
            <person name="Lee S.K."/>
        </authorList>
    </citation>
    <scope>NUCLEOTIDE SEQUENCE [LARGE SCALE GENOMIC DNA]</scope>
    <source>
        <tissue evidence="1">Muscle</tissue>
    </source>
</reference>
<dbReference type="EMBL" id="SRLO01000080">
    <property type="protein sequence ID" value="TNN77723.1"/>
    <property type="molecule type" value="Genomic_DNA"/>
</dbReference>
<protein>
    <submittedName>
        <fullName evidence="1">Uncharacterized protein</fullName>
    </submittedName>
</protein>
<name>A0A4Z2IKL2_9TELE</name>
<dbReference type="Proteomes" id="UP000314294">
    <property type="component" value="Unassembled WGS sequence"/>
</dbReference>